<dbReference type="AlphaFoldDB" id="A0A7K0K438"/>
<dbReference type="Proteomes" id="UP000442535">
    <property type="component" value="Unassembled WGS sequence"/>
</dbReference>
<reference evidence="2 3" key="1">
    <citation type="submission" date="2019-08" db="EMBL/GenBank/DDBJ databases">
        <title>In-depth cultivation of the pig gut microbiome towards novel bacterial diversity and tailored functional studies.</title>
        <authorList>
            <person name="Wylensek D."/>
            <person name="Hitch T.C.A."/>
            <person name="Clavel T."/>
        </authorList>
    </citation>
    <scope>NUCLEOTIDE SEQUENCE [LARGE SCALE GENOMIC DNA]</scope>
    <source>
        <strain evidence="2 3">RF-GAM-744-WT-7</strain>
    </source>
</reference>
<dbReference type="NCBIfam" id="TIGR00199">
    <property type="entry name" value="PncC_domain"/>
    <property type="match status" value="1"/>
</dbReference>
<sequence length="205" mass="21454">MNNPYAAAMSGEGSARNIDTLLSSERAHSESGGSLGRFETEKSAPLLIDWMRELGLRLACAESLTGGMIASTLVGVPGASDVLNGGVVTYADAMKTKVLGVDADLLDEKTAYSPECAMSMAAGALQLFDADVAVSSTGVAGPESDLGVPAGTGFLGCATPYTMQVWPITVPGERTRQEIREAFTRGAIALVLRTLIHDRDKGHYE</sequence>
<name>A0A7K0K438_9ACTO</name>
<dbReference type="EMBL" id="VUMY01000009">
    <property type="protein sequence ID" value="MST49810.1"/>
    <property type="molecule type" value="Genomic_DNA"/>
</dbReference>
<dbReference type="Pfam" id="PF02464">
    <property type="entry name" value="CinA"/>
    <property type="match status" value="1"/>
</dbReference>
<dbReference type="Gene3D" id="3.90.950.20">
    <property type="entry name" value="CinA-like"/>
    <property type="match status" value="1"/>
</dbReference>
<keyword evidence="3" id="KW-1185">Reference proteome</keyword>
<dbReference type="SUPFAM" id="SSF142433">
    <property type="entry name" value="CinA-like"/>
    <property type="match status" value="1"/>
</dbReference>
<dbReference type="InterPro" id="IPR036653">
    <property type="entry name" value="CinA-like_C"/>
</dbReference>
<dbReference type="RefSeq" id="WP_154544836.1">
    <property type="nucleotide sequence ID" value="NZ_VUMY01000009.1"/>
</dbReference>
<comment type="caution">
    <text evidence="2">The sequence shown here is derived from an EMBL/GenBank/DDBJ whole genome shotgun (WGS) entry which is preliminary data.</text>
</comment>
<organism evidence="2 3">
    <name type="scientific">Mobiluncus porci</name>
    <dbReference type="NCBI Taxonomy" id="2652278"/>
    <lineage>
        <taxon>Bacteria</taxon>
        <taxon>Bacillati</taxon>
        <taxon>Actinomycetota</taxon>
        <taxon>Actinomycetes</taxon>
        <taxon>Actinomycetales</taxon>
        <taxon>Actinomycetaceae</taxon>
        <taxon>Mobiluncus</taxon>
    </lineage>
</organism>
<accession>A0A7K0K438</accession>
<dbReference type="InterPro" id="IPR008136">
    <property type="entry name" value="CinA_C"/>
</dbReference>
<gene>
    <name evidence="2" type="ORF">FYJ63_06115</name>
</gene>
<protein>
    <submittedName>
        <fullName evidence="2">CinA family protein</fullName>
    </submittedName>
</protein>
<evidence type="ECO:0000313" key="2">
    <source>
        <dbReference type="EMBL" id="MST49810.1"/>
    </source>
</evidence>
<evidence type="ECO:0000259" key="1">
    <source>
        <dbReference type="Pfam" id="PF02464"/>
    </source>
</evidence>
<evidence type="ECO:0000313" key="3">
    <source>
        <dbReference type="Proteomes" id="UP000442535"/>
    </source>
</evidence>
<proteinExistence type="predicted"/>
<feature type="domain" description="CinA C-terminal" evidence="1">
    <location>
        <begin position="46"/>
        <end position="194"/>
    </location>
</feature>